<dbReference type="EMBL" id="MG456577">
    <property type="protein sequence ID" value="AUV50323.1"/>
    <property type="molecule type" value="Genomic_DNA"/>
</dbReference>
<dbReference type="GO" id="GO:0016020">
    <property type="term" value="C:membrane"/>
    <property type="evidence" value="ECO:0007669"/>
    <property type="project" value="UniProtKB-SubCell"/>
</dbReference>
<evidence type="ECO:0000256" key="3">
    <source>
        <dbReference type="ARBA" id="ARBA00022989"/>
    </source>
</evidence>
<protein>
    <submittedName>
        <fullName evidence="7">Type IV secretory pathway component</fullName>
    </submittedName>
</protein>
<evidence type="ECO:0000256" key="2">
    <source>
        <dbReference type="ARBA" id="ARBA00022692"/>
    </source>
</evidence>
<dbReference type="SUPFAM" id="SSF54427">
    <property type="entry name" value="NTF2-like"/>
    <property type="match status" value="1"/>
</dbReference>
<dbReference type="GO" id="GO:0030255">
    <property type="term" value="P:protein secretion by the type IV secretion system"/>
    <property type="evidence" value="ECO:0007669"/>
    <property type="project" value="InterPro"/>
</dbReference>
<geneLocation type="plasmid" evidence="7">
    <name>pVb1978</name>
</geneLocation>
<organism evidence="7">
    <name type="scientific">Vibrio alginolyticus</name>
    <dbReference type="NCBI Taxonomy" id="663"/>
    <lineage>
        <taxon>Bacteria</taxon>
        <taxon>Pseudomonadati</taxon>
        <taxon>Pseudomonadota</taxon>
        <taxon>Gammaproteobacteria</taxon>
        <taxon>Vibrionales</taxon>
        <taxon>Vibrionaceae</taxon>
        <taxon>Vibrio</taxon>
    </lineage>
</organism>
<evidence type="ECO:0000256" key="4">
    <source>
        <dbReference type="ARBA" id="ARBA00023136"/>
    </source>
</evidence>
<keyword evidence="2 5" id="KW-0812">Transmembrane</keyword>
<comment type="subcellular location">
    <subcellularLocation>
        <location evidence="1">Membrane</location>
        <topology evidence="1">Single-pass membrane protein</topology>
    </subcellularLocation>
</comment>
<dbReference type="Pfam" id="PF04335">
    <property type="entry name" value="VirB8"/>
    <property type="match status" value="1"/>
</dbReference>
<dbReference type="InterPro" id="IPR026264">
    <property type="entry name" value="VirB8/PtlE"/>
</dbReference>
<evidence type="ECO:0000313" key="7">
    <source>
        <dbReference type="EMBL" id="AUV50323.1"/>
    </source>
</evidence>
<reference evidence="7" key="1">
    <citation type="submission" date="2017-11" db="EMBL/GenBank/DDBJ databases">
        <title>Genetic charecterization of a blaVIM-1-Carrying plasmid in Vibrio alginolyticus.</title>
        <authorList>
            <person name="Zheng Z."/>
            <person name="Li R."/>
            <person name="Chen S."/>
        </authorList>
    </citation>
    <scope>NUCLEOTIDE SEQUENCE</scope>
    <source>
        <strain evidence="7">Vb1978</strain>
        <plasmid evidence="7">pVb1978</plasmid>
    </source>
</reference>
<dbReference type="AlphaFoldDB" id="A0A2K9UZ70"/>
<keyword evidence="4 5" id="KW-0472">Membrane</keyword>
<sequence length="246" mass="27721">MEPNKEKKPSKAALEKQYFDEARSWDEDKTDRIQRSEKRAWRIVGAVAVIAVLEAIGLASLAPLKTVEPFVIRVDNNTGVVDVVSTLTDTAGEVEEGAQEALDKYWLGQYIRHREGYQWETREYDRNLVGLMSSASVQQAYAAYTDPRQNQRAPVSVYGRNTEVETNLKAISIINTETVDGETRTTALVRYTKQVKRAGERSPLTHWAATVTYTYLNSPMDIESRQLNPLGFQVVGYRNDQESIGG</sequence>
<keyword evidence="7" id="KW-0614">Plasmid</keyword>
<feature type="domain" description="Bacterial virulence protein VirB8" evidence="6">
    <location>
        <begin position="22"/>
        <end position="242"/>
    </location>
</feature>
<dbReference type="RefSeq" id="WP_114320492.1">
    <property type="nucleotide sequence ID" value="NZ_MG456577.1"/>
</dbReference>
<dbReference type="InterPro" id="IPR032710">
    <property type="entry name" value="NTF2-like_dom_sf"/>
</dbReference>
<dbReference type="Gene3D" id="3.10.450.230">
    <property type="entry name" value="VirB8 protein"/>
    <property type="match status" value="1"/>
</dbReference>
<evidence type="ECO:0000259" key="6">
    <source>
        <dbReference type="Pfam" id="PF04335"/>
    </source>
</evidence>
<dbReference type="PIRSF" id="PIRSF003299">
    <property type="entry name" value="VirB8_PtlE"/>
    <property type="match status" value="1"/>
</dbReference>
<evidence type="ECO:0000256" key="5">
    <source>
        <dbReference type="SAM" id="Phobius"/>
    </source>
</evidence>
<accession>A0A2K9UZ70</accession>
<name>A0A2K9UZ70_VIBAL</name>
<feature type="transmembrane region" description="Helical" evidence="5">
    <location>
        <begin position="40"/>
        <end position="62"/>
    </location>
</feature>
<dbReference type="InterPro" id="IPR007430">
    <property type="entry name" value="VirB8"/>
</dbReference>
<proteinExistence type="predicted"/>
<evidence type="ECO:0000256" key="1">
    <source>
        <dbReference type="ARBA" id="ARBA00004167"/>
    </source>
</evidence>
<keyword evidence="3 5" id="KW-1133">Transmembrane helix</keyword>
<dbReference type="CDD" id="cd16424">
    <property type="entry name" value="VirB8"/>
    <property type="match status" value="1"/>
</dbReference>